<organism evidence="1 2">
    <name type="scientific">Saccharibacillus sacchari</name>
    <dbReference type="NCBI Taxonomy" id="456493"/>
    <lineage>
        <taxon>Bacteria</taxon>
        <taxon>Bacillati</taxon>
        <taxon>Bacillota</taxon>
        <taxon>Bacilli</taxon>
        <taxon>Bacillales</taxon>
        <taxon>Paenibacillaceae</taxon>
        <taxon>Saccharibacillus</taxon>
    </lineage>
</organism>
<gene>
    <name evidence="1" type="ORF">WKI47_07190</name>
</gene>
<name>A0ACC6P9V6_9BACL</name>
<protein>
    <submittedName>
        <fullName evidence="1">Tyrosine-type recombinase/integrase</fullName>
    </submittedName>
</protein>
<sequence length="384" mass="44144">MKIELVYRDERAIGVKLGRYGSEELKGIRSVSGRMYIADEKIWTIPYTVSSMSALLDAYPKDFFECDGVLGNADSYLRERVGNHNKLRQQSVMPVPVEDTQVWSSDRKNELQDALRARGYSGKTIKAYTLQVERFFDEVLLVEKEINDAAVQKYSLTLLEKDLSHAYVNQAISALKFYFRHVLKRPNSNGYVRPKKESKLPDVLSLGEVARLLKSVKNLKHRAMLVVTYTSGLRVGEVVRLRPEDCDRERNVVKVRQGKGRKDRQTLLSETANAVLEKYIEQEKPEGWLFPGQREGRHLTERSAQKVFEKAVLQAGIRKDVSIHSLRHSFATHLLENGIDLRYIQELLGHQSVRTTERYTHVSRRDIGRIQSPLDRLGGMEEEE</sequence>
<dbReference type="EMBL" id="JBBKAR010000024">
    <property type="protein sequence ID" value="MEJ8303700.1"/>
    <property type="molecule type" value="Genomic_DNA"/>
</dbReference>
<comment type="caution">
    <text evidence="1">The sequence shown here is derived from an EMBL/GenBank/DDBJ whole genome shotgun (WGS) entry which is preliminary data.</text>
</comment>
<evidence type="ECO:0000313" key="2">
    <source>
        <dbReference type="Proteomes" id="UP001380953"/>
    </source>
</evidence>
<accession>A0ACC6P9V6</accession>
<proteinExistence type="predicted"/>
<dbReference type="Proteomes" id="UP001380953">
    <property type="component" value="Unassembled WGS sequence"/>
</dbReference>
<evidence type="ECO:0000313" key="1">
    <source>
        <dbReference type="EMBL" id="MEJ8303700.1"/>
    </source>
</evidence>
<reference evidence="1" key="1">
    <citation type="submission" date="2024-03" db="EMBL/GenBank/DDBJ databases">
        <title>Whole genome sequecning of epiphytes from Marcgravia umbellata leaves.</title>
        <authorList>
            <person name="Kumar G."/>
            <person name="Savka M.A."/>
        </authorList>
    </citation>
    <scope>NUCLEOTIDE SEQUENCE</scope>
    <source>
        <strain evidence="1">RIT_BL5</strain>
    </source>
</reference>
<keyword evidence="2" id="KW-1185">Reference proteome</keyword>